<reference evidence="1" key="2">
    <citation type="journal article" date="2024" name="Plant">
        <title>Genomic evolution and insights into agronomic trait innovations of Sesamum species.</title>
        <authorList>
            <person name="Miao H."/>
            <person name="Wang L."/>
            <person name="Qu L."/>
            <person name="Liu H."/>
            <person name="Sun Y."/>
            <person name="Le M."/>
            <person name="Wang Q."/>
            <person name="Wei S."/>
            <person name="Zheng Y."/>
            <person name="Lin W."/>
            <person name="Duan Y."/>
            <person name="Cao H."/>
            <person name="Xiong S."/>
            <person name="Wang X."/>
            <person name="Wei L."/>
            <person name="Li C."/>
            <person name="Ma Q."/>
            <person name="Ju M."/>
            <person name="Zhao R."/>
            <person name="Li G."/>
            <person name="Mu C."/>
            <person name="Tian Q."/>
            <person name="Mei H."/>
            <person name="Zhang T."/>
            <person name="Gao T."/>
            <person name="Zhang H."/>
        </authorList>
    </citation>
    <scope>NUCLEOTIDE SEQUENCE</scope>
    <source>
        <strain evidence="1">3651</strain>
    </source>
</reference>
<name>A0AAE1XW59_9LAMI</name>
<reference evidence="1" key="1">
    <citation type="submission" date="2020-06" db="EMBL/GenBank/DDBJ databases">
        <authorList>
            <person name="Li T."/>
            <person name="Hu X."/>
            <person name="Zhang T."/>
            <person name="Song X."/>
            <person name="Zhang H."/>
            <person name="Dai N."/>
            <person name="Sheng W."/>
            <person name="Hou X."/>
            <person name="Wei L."/>
        </authorList>
    </citation>
    <scope>NUCLEOTIDE SEQUENCE</scope>
    <source>
        <strain evidence="1">3651</strain>
        <tissue evidence="1">Leaf</tissue>
    </source>
</reference>
<protein>
    <submittedName>
        <fullName evidence="1">Uncharacterized protein</fullName>
    </submittedName>
</protein>
<sequence length="270" mass="31050">MYELVMVWQSLTLELKAVDFPSQFEYVDSQCYSRWAATLSQGMGKRKQRELAADHPDGLASDTSASFGCSDILKNYYPIHPIWKSIQVAKEEKCHNLVSSLSQVPRGQRSKARGSEKVTAVQDAGSNGISIVAEGRSQLDFAAHPRKPRNMRTKRAAEPSDFVVICKLDSEVICKRSRHSCRQSRRLKCSTTVVQKWEKLDSEKFEVYMESVWRRFTKEKKNVFTYLDSMWFSLYTKEPLKAKEVGSRGKTYSQRNMFLFQLYSGITGFF</sequence>
<dbReference type="Proteomes" id="UP001293254">
    <property type="component" value="Unassembled WGS sequence"/>
</dbReference>
<proteinExistence type="predicted"/>
<evidence type="ECO:0000313" key="2">
    <source>
        <dbReference type="Proteomes" id="UP001293254"/>
    </source>
</evidence>
<gene>
    <name evidence="1" type="ORF">Salat_2277600</name>
</gene>
<accession>A0AAE1XW59</accession>
<dbReference type="EMBL" id="JACGWO010000009">
    <property type="protein sequence ID" value="KAK4418648.1"/>
    <property type="molecule type" value="Genomic_DNA"/>
</dbReference>
<dbReference type="AlphaFoldDB" id="A0AAE1XW59"/>
<organism evidence="1 2">
    <name type="scientific">Sesamum alatum</name>
    <dbReference type="NCBI Taxonomy" id="300844"/>
    <lineage>
        <taxon>Eukaryota</taxon>
        <taxon>Viridiplantae</taxon>
        <taxon>Streptophyta</taxon>
        <taxon>Embryophyta</taxon>
        <taxon>Tracheophyta</taxon>
        <taxon>Spermatophyta</taxon>
        <taxon>Magnoliopsida</taxon>
        <taxon>eudicotyledons</taxon>
        <taxon>Gunneridae</taxon>
        <taxon>Pentapetalae</taxon>
        <taxon>asterids</taxon>
        <taxon>lamiids</taxon>
        <taxon>Lamiales</taxon>
        <taxon>Pedaliaceae</taxon>
        <taxon>Sesamum</taxon>
    </lineage>
</organism>
<comment type="caution">
    <text evidence="1">The sequence shown here is derived from an EMBL/GenBank/DDBJ whole genome shotgun (WGS) entry which is preliminary data.</text>
</comment>
<keyword evidence="2" id="KW-1185">Reference proteome</keyword>
<evidence type="ECO:0000313" key="1">
    <source>
        <dbReference type="EMBL" id="KAK4418648.1"/>
    </source>
</evidence>